<dbReference type="UniPathway" id="UPA00232"/>
<dbReference type="PANTHER" id="PTHR38693">
    <property type="entry name" value="UBIQUINONE BIOSYNTHESIS PROTEIN UBIJ"/>
    <property type="match status" value="1"/>
</dbReference>
<protein>
    <recommendedName>
        <fullName evidence="1">Ubiquinone biosynthesis accessory factor UbiJ</fullName>
    </recommendedName>
</protein>
<dbReference type="PANTHER" id="PTHR38693:SF1">
    <property type="entry name" value="UBIQUINONE BIOSYNTHESIS ACCESSORY FACTOR UBIJ"/>
    <property type="match status" value="1"/>
</dbReference>
<comment type="function">
    <text evidence="1">Required for ubiquinone (coenzyme Q) biosynthesis. Binds hydrophobic ubiquinone biosynthetic intermediates via its SCP2 domain and is essential for the stability of the Ubi complex. May constitute a docking platform where Ubi enzymes assemble and access their SCP2-bound polyprenyl substrates.</text>
</comment>
<dbReference type="InterPro" id="IPR038989">
    <property type="entry name" value="UbiJ"/>
</dbReference>
<dbReference type="AlphaFoldDB" id="A0A4R3YWN6"/>
<reference evidence="3 4" key="1">
    <citation type="submission" date="2019-03" db="EMBL/GenBank/DDBJ databases">
        <title>Above-ground endophytic microbial communities from plants in different locations in the United States.</title>
        <authorList>
            <person name="Frank C."/>
        </authorList>
    </citation>
    <scope>NUCLEOTIDE SEQUENCE [LARGE SCALE GENOMIC DNA]</scope>
    <source>
        <strain evidence="3 4">LP_13_YM</strain>
    </source>
</reference>
<keyword evidence="1" id="KW-0963">Cytoplasm</keyword>
<keyword evidence="1" id="KW-0831">Ubiquinone biosynthesis</keyword>
<dbReference type="GO" id="GO:0006744">
    <property type="term" value="P:ubiquinone biosynthetic process"/>
    <property type="evidence" value="ECO:0007669"/>
    <property type="project" value="UniProtKB-UniRule"/>
</dbReference>
<feature type="domain" description="SCP2" evidence="2">
    <location>
        <begin position="32"/>
        <end position="128"/>
    </location>
</feature>
<name>A0A4R3YWN6_9GAMM</name>
<comment type="subcellular location">
    <subcellularLocation>
        <location evidence="1">Cytoplasm</location>
    </subcellularLocation>
</comment>
<evidence type="ECO:0000313" key="4">
    <source>
        <dbReference type="Proteomes" id="UP000295645"/>
    </source>
</evidence>
<organism evidence="3 4">
    <name type="scientific">Luteibacter rhizovicinus</name>
    <dbReference type="NCBI Taxonomy" id="242606"/>
    <lineage>
        <taxon>Bacteria</taxon>
        <taxon>Pseudomonadati</taxon>
        <taxon>Pseudomonadota</taxon>
        <taxon>Gammaproteobacteria</taxon>
        <taxon>Lysobacterales</taxon>
        <taxon>Rhodanobacteraceae</taxon>
        <taxon>Luteibacter</taxon>
    </lineage>
</organism>
<gene>
    <name evidence="1" type="primary">ubiJ</name>
    <name evidence="3" type="ORF">EC912_102598</name>
</gene>
<accession>A0A4R3YWN6</accession>
<comment type="caution">
    <text evidence="3">The sequence shown here is derived from an EMBL/GenBank/DDBJ whole genome shotgun (WGS) entry which is preliminary data.</text>
</comment>
<dbReference type="EMBL" id="SMCS01000002">
    <property type="protein sequence ID" value="TCV96248.1"/>
    <property type="molecule type" value="Genomic_DNA"/>
</dbReference>
<evidence type="ECO:0000313" key="3">
    <source>
        <dbReference type="EMBL" id="TCV96248.1"/>
    </source>
</evidence>
<evidence type="ECO:0000256" key="1">
    <source>
        <dbReference type="HAMAP-Rule" id="MF_02215"/>
    </source>
</evidence>
<keyword evidence="4" id="KW-1185">Reference proteome</keyword>
<comment type="similarity">
    <text evidence="1">Belongs to the UbiJ family.</text>
</comment>
<sequence length="223" mass="24156">MTPSRPTADAGPHRFLPRPLRVLAGRALEAALNRAVDLDIETRQRLDALDGRSIQVHLRGPELALRIAVEKGRLRVGPAEEGGGNLRVTASPGSLLAMAMRRDEDGVSPGSVDISGDAELARRLERLARQYAPDVEEAFARTFGDVIGVPLARALREALAHARTSAAHLTEDGADWLRDEGRVAVAPGEMDGFLDGVDTVRERAERLEARLARLDRTVKGNRA</sequence>
<proteinExistence type="inferred from homology"/>
<dbReference type="InterPro" id="IPR003033">
    <property type="entry name" value="SCP2_sterol-bd_dom"/>
</dbReference>
<dbReference type="HAMAP" id="MF_02215">
    <property type="entry name" value="UbiJ"/>
    <property type="match status" value="1"/>
</dbReference>
<comment type="pathway">
    <text evidence="1">Cofactor biosynthesis; ubiquinone biosynthesis.</text>
</comment>
<dbReference type="GO" id="GO:0005737">
    <property type="term" value="C:cytoplasm"/>
    <property type="evidence" value="ECO:0007669"/>
    <property type="project" value="UniProtKB-SubCell"/>
</dbReference>
<dbReference type="Proteomes" id="UP000295645">
    <property type="component" value="Unassembled WGS sequence"/>
</dbReference>
<dbReference type="Pfam" id="PF02036">
    <property type="entry name" value="SCP2"/>
    <property type="match status" value="1"/>
</dbReference>
<keyword evidence="3" id="KW-0830">Ubiquinone</keyword>
<dbReference type="RefSeq" id="WP_132142446.1">
    <property type="nucleotide sequence ID" value="NZ_SMCS01000002.1"/>
</dbReference>
<dbReference type="OrthoDB" id="5965909at2"/>
<evidence type="ECO:0000259" key="2">
    <source>
        <dbReference type="Pfam" id="PF02036"/>
    </source>
</evidence>